<evidence type="ECO:0000313" key="1">
    <source>
        <dbReference type="EMBL" id="QDT03820.1"/>
    </source>
</evidence>
<gene>
    <name evidence="1" type="ORF">K227x_22050</name>
</gene>
<dbReference type="AlphaFoldDB" id="A0A517N9L0"/>
<organism evidence="1 2">
    <name type="scientific">Rubripirellula lacrimiformis</name>
    <dbReference type="NCBI Taxonomy" id="1930273"/>
    <lineage>
        <taxon>Bacteria</taxon>
        <taxon>Pseudomonadati</taxon>
        <taxon>Planctomycetota</taxon>
        <taxon>Planctomycetia</taxon>
        <taxon>Pirellulales</taxon>
        <taxon>Pirellulaceae</taxon>
        <taxon>Rubripirellula</taxon>
    </lineage>
</organism>
<protein>
    <submittedName>
        <fullName evidence="1">Uncharacterized protein</fullName>
    </submittedName>
</protein>
<evidence type="ECO:0000313" key="2">
    <source>
        <dbReference type="Proteomes" id="UP000318538"/>
    </source>
</evidence>
<accession>A0A517N9L0</accession>
<keyword evidence="2" id="KW-1185">Reference proteome</keyword>
<proteinExistence type="predicted"/>
<name>A0A517N9L0_9BACT</name>
<reference evidence="1 2" key="1">
    <citation type="submission" date="2019-02" db="EMBL/GenBank/DDBJ databases">
        <title>Deep-cultivation of Planctomycetes and their phenomic and genomic characterization uncovers novel biology.</title>
        <authorList>
            <person name="Wiegand S."/>
            <person name="Jogler M."/>
            <person name="Boedeker C."/>
            <person name="Pinto D."/>
            <person name="Vollmers J."/>
            <person name="Rivas-Marin E."/>
            <person name="Kohn T."/>
            <person name="Peeters S.H."/>
            <person name="Heuer A."/>
            <person name="Rast P."/>
            <person name="Oberbeckmann S."/>
            <person name="Bunk B."/>
            <person name="Jeske O."/>
            <person name="Meyerdierks A."/>
            <person name="Storesund J.E."/>
            <person name="Kallscheuer N."/>
            <person name="Luecker S."/>
            <person name="Lage O.M."/>
            <person name="Pohl T."/>
            <person name="Merkel B.J."/>
            <person name="Hornburger P."/>
            <person name="Mueller R.-W."/>
            <person name="Bruemmer F."/>
            <person name="Labrenz M."/>
            <person name="Spormann A.M."/>
            <person name="Op den Camp H."/>
            <person name="Overmann J."/>
            <person name="Amann R."/>
            <person name="Jetten M.S.M."/>
            <person name="Mascher T."/>
            <person name="Medema M.H."/>
            <person name="Devos D.P."/>
            <person name="Kaster A.-K."/>
            <person name="Ovreas L."/>
            <person name="Rohde M."/>
            <person name="Galperin M.Y."/>
            <person name="Jogler C."/>
        </authorList>
    </citation>
    <scope>NUCLEOTIDE SEQUENCE [LARGE SCALE GENOMIC DNA]</scope>
    <source>
        <strain evidence="1 2">K22_7</strain>
    </source>
</reference>
<dbReference type="EMBL" id="CP036525">
    <property type="protein sequence ID" value="QDT03820.1"/>
    <property type="molecule type" value="Genomic_DNA"/>
</dbReference>
<dbReference type="KEGG" id="rlc:K227x_22050"/>
<sequence>MRWRPGETAGAITATRSAVSLVGCFAATRLLRPDFAVIQRIGKSLGQTKTLFAPFQMDSPFQEPTFVSRFGQLSKAFRSANRQDFRWSRDPPGAPQMPVASPSPFRVRPNRQTVDGMSLHEPLGASLGCVTQEPELSPKRLIFRFERQPVAESLYPKLPTLPNDCLQYLLTVVPVPQTTHRLTCLATCPSHGVPIAALVLSICRVDQQAIEACGPCDANRAKIELG</sequence>
<dbReference type="Proteomes" id="UP000318538">
    <property type="component" value="Chromosome"/>
</dbReference>